<dbReference type="Pfam" id="PF13306">
    <property type="entry name" value="LRR_5"/>
    <property type="match status" value="1"/>
</dbReference>
<evidence type="ECO:0000313" key="2">
    <source>
        <dbReference type="Proteomes" id="UP000597877"/>
    </source>
</evidence>
<dbReference type="PANTHER" id="PTHR45661">
    <property type="entry name" value="SURFACE ANTIGEN"/>
    <property type="match status" value="1"/>
</dbReference>
<comment type="caution">
    <text evidence="1">The sequence shown here is derived from an EMBL/GenBank/DDBJ whole genome shotgun (WGS) entry which is preliminary data.</text>
</comment>
<proteinExistence type="predicted"/>
<dbReference type="Gene3D" id="3.80.10.10">
    <property type="entry name" value="Ribonuclease Inhibitor"/>
    <property type="match status" value="1"/>
</dbReference>
<gene>
    <name evidence="1" type="ORF">H8S00_05530</name>
</gene>
<dbReference type="InterPro" id="IPR053139">
    <property type="entry name" value="Surface_bspA-like"/>
</dbReference>
<protein>
    <submittedName>
        <fullName evidence="1">Leucine-rich repeat domain-containing protein</fullName>
    </submittedName>
</protein>
<dbReference type="PANTHER" id="PTHR45661:SF3">
    <property type="entry name" value="IG-LIKE DOMAIN-CONTAINING PROTEIN"/>
    <property type="match status" value="1"/>
</dbReference>
<dbReference type="RefSeq" id="WP_186840225.1">
    <property type="nucleotide sequence ID" value="NZ_JACOOZ010000003.1"/>
</dbReference>
<dbReference type="InterPro" id="IPR032675">
    <property type="entry name" value="LRR_dom_sf"/>
</dbReference>
<evidence type="ECO:0000313" key="1">
    <source>
        <dbReference type="EMBL" id="MBC5667444.1"/>
    </source>
</evidence>
<dbReference type="InterPro" id="IPR026906">
    <property type="entry name" value="LRR_5"/>
</dbReference>
<sequence length="296" mass="33577">MTSIWEIESLVNLKNKLKNILISRKVDVSDDDNMSTLVNKVNDVRDNVELEGLLTGNLTEFKSESLTELRSYAFCSCSKLTKIDIPNCTNIATQCFSSDLNLEKIEILKSGSMNGTSTFYNCTMLKKVILPLFVSSSASSTFQNCGKLELIDINTITLSFQPFSGCNNLKTLIYRRTSGVNSISSISLLPSIFPKYGYLYVPESLLESYKKATNWVTIADRIIKLEGTIYEDMYWCNKDMMFILVDSIEFEIPKDTTVLQYKNTYQIEHLYSDGIELADDKLLHDYISTTITTEVE</sequence>
<accession>A0ABR7F3A0</accession>
<name>A0ABR7F3A0_9FIRM</name>
<organism evidence="1 2">
    <name type="scientific">Eubacterium segne</name>
    <dbReference type="NCBI Taxonomy" id="2763045"/>
    <lineage>
        <taxon>Bacteria</taxon>
        <taxon>Bacillati</taxon>
        <taxon>Bacillota</taxon>
        <taxon>Clostridia</taxon>
        <taxon>Eubacteriales</taxon>
        <taxon>Eubacteriaceae</taxon>
        <taxon>Eubacterium</taxon>
    </lineage>
</organism>
<keyword evidence="2" id="KW-1185">Reference proteome</keyword>
<dbReference type="Proteomes" id="UP000597877">
    <property type="component" value="Unassembled WGS sequence"/>
</dbReference>
<reference evidence="1 2" key="1">
    <citation type="submission" date="2020-08" db="EMBL/GenBank/DDBJ databases">
        <title>Genome public.</title>
        <authorList>
            <person name="Liu C."/>
            <person name="Sun Q."/>
        </authorList>
    </citation>
    <scope>NUCLEOTIDE SEQUENCE [LARGE SCALE GENOMIC DNA]</scope>
    <source>
        <strain evidence="1 2">BX4</strain>
    </source>
</reference>
<dbReference type="EMBL" id="JACOOZ010000003">
    <property type="protein sequence ID" value="MBC5667444.1"/>
    <property type="molecule type" value="Genomic_DNA"/>
</dbReference>
<dbReference type="SUPFAM" id="SSF52058">
    <property type="entry name" value="L domain-like"/>
    <property type="match status" value="1"/>
</dbReference>